<feature type="signal peptide" evidence="1">
    <location>
        <begin position="1"/>
        <end position="19"/>
    </location>
</feature>
<evidence type="ECO:0000313" key="3">
    <source>
        <dbReference type="Proteomes" id="UP001591681"/>
    </source>
</evidence>
<dbReference type="EMBL" id="JBHFQA010000014">
    <property type="protein sequence ID" value="KAL2087560.1"/>
    <property type="molecule type" value="Genomic_DNA"/>
</dbReference>
<sequence length="382" mass="42493">MSLCSLIQLLLTLPTVTFASHFWGASATFSPKGVYSDGSYKVEFRFKQTFHSCSNHFLWNTCLSGSCGNEISTEKQTIYNTGSRNGANFNWCQTERVITRQIPSNNPFSLRESDCCWVTLANNLNSWRLLIVVDLGERSDTNKPNKSPVMTSISFVRVPQNCPRTYKLITFDPDNDQGRCRYGSDRTTECEGCQLPTGFALSQTRIKEKDFCTLSYTNASTGVYGLEVVVEDFPQQNITLSYINGSSSVRSPFSPTATPLSQIPLQFAVKVEPAITSCEEGVYLPKFLAPTPENGEKIQAVINRELEIIVSATASASSIHGLIISGPLNITVNNYKGSSEQFVLRWTPRTEDLGEYFPVCFVAESNQSRCCGWCEDKSSVYN</sequence>
<evidence type="ECO:0000313" key="2">
    <source>
        <dbReference type="EMBL" id="KAL2087560.1"/>
    </source>
</evidence>
<reference evidence="2 3" key="1">
    <citation type="submission" date="2024-09" db="EMBL/GenBank/DDBJ databases">
        <title>A chromosome-level genome assembly of Gray's grenadier anchovy, Coilia grayii.</title>
        <authorList>
            <person name="Fu Z."/>
        </authorList>
    </citation>
    <scope>NUCLEOTIDE SEQUENCE [LARGE SCALE GENOMIC DNA]</scope>
    <source>
        <strain evidence="2">G4</strain>
        <tissue evidence="2">Muscle</tissue>
    </source>
</reference>
<comment type="caution">
    <text evidence="2">The sequence shown here is derived from an EMBL/GenBank/DDBJ whole genome shotgun (WGS) entry which is preliminary data.</text>
</comment>
<keyword evidence="1" id="KW-0732">Signal</keyword>
<protein>
    <submittedName>
        <fullName evidence="2">Uncharacterized protein</fullName>
    </submittedName>
</protein>
<proteinExistence type="predicted"/>
<feature type="chain" id="PRO_5044747755" evidence="1">
    <location>
        <begin position="20"/>
        <end position="382"/>
    </location>
</feature>
<keyword evidence="3" id="KW-1185">Reference proteome</keyword>
<organism evidence="2 3">
    <name type="scientific">Coilia grayii</name>
    <name type="common">Gray's grenadier anchovy</name>
    <dbReference type="NCBI Taxonomy" id="363190"/>
    <lineage>
        <taxon>Eukaryota</taxon>
        <taxon>Metazoa</taxon>
        <taxon>Chordata</taxon>
        <taxon>Craniata</taxon>
        <taxon>Vertebrata</taxon>
        <taxon>Euteleostomi</taxon>
        <taxon>Actinopterygii</taxon>
        <taxon>Neopterygii</taxon>
        <taxon>Teleostei</taxon>
        <taxon>Clupei</taxon>
        <taxon>Clupeiformes</taxon>
        <taxon>Clupeoidei</taxon>
        <taxon>Engraulidae</taxon>
        <taxon>Coilinae</taxon>
        <taxon>Coilia</taxon>
    </lineage>
</organism>
<name>A0ABD1JKA2_9TELE</name>
<dbReference type="AlphaFoldDB" id="A0ABD1JKA2"/>
<evidence type="ECO:0000256" key="1">
    <source>
        <dbReference type="SAM" id="SignalP"/>
    </source>
</evidence>
<gene>
    <name evidence="2" type="ORF">ACEWY4_016388</name>
</gene>
<dbReference type="Proteomes" id="UP001591681">
    <property type="component" value="Unassembled WGS sequence"/>
</dbReference>
<accession>A0ABD1JKA2</accession>